<dbReference type="Gene3D" id="3.80.10.10">
    <property type="entry name" value="Ribonuclease Inhibitor"/>
    <property type="match status" value="1"/>
</dbReference>
<dbReference type="Gramene" id="OGLUM11G16440.3">
    <property type="protein sequence ID" value="OGLUM11G16440.3"/>
    <property type="gene ID" value="OGLUM11G16440"/>
</dbReference>
<evidence type="ECO:0000256" key="1">
    <source>
        <dbReference type="SAM" id="Phobius"/>
    </source>
</evidence>
<evidence type="ECO:0000313" key="3">
    <source>
        <dbReference type="Proteomes" id="UP000026961"/>
    </source>
</evidence>
<dbReference type="AlphaFoldDB" id="A0A0E0BK85"/>
<dbReference type="Proteomes" id="UP000026961">
    <property type="component" value="Chromosome 11"/>
</dbReference>
<proteinExistence type="predicted"/>
<evidence type="ECO:0008006" key="4">
    <source>
        <dbReference type="Google" id="ProtNLM"/>
    </source>
</evidence>
<organism evidence="2">
    <name type="scientific">Oryza glumipatula</name>
    <dbReference type="NCBI Taxonomy" id="40148"/>
    <lineage>
        <taxon>Eukaryota</taxon>
        <taxon>Viridiplantae</taxon>
        <taxon>Streptophyta</taxon>
        <taxon>Embryophyta</taxon>
        <taxon>Tracheophyta</taxon>
        <taxon>Spermatophyta</taxon>
        <taxon>Magnoliopsida</taxon>
        <taxon>Liliopsida</taxon>
        <taxon>Poales</taxon>
        <taxon>Poaceae</taxon>
        <taxon>BOP clade</taxon>
        <taxon>Oryzoideae</taxon>
        <taxon>Oryzeae</taxon>
        <taxon>Oryzinae</taxon>
        <taxon>Oryza</taxon>
    </lineage>
</organism>
<keyword evidence="1" id="KW-0472">Membrane</keyword>
<keyword evidence="3" id="KW-1185">Reference proteome</keyword>
<dbReference type="EnsemblPlants" id="OGLUM11G16440.3">
    <property type="protein sequence ID" value="OGLUM11G16440.3"/>
    <property type="gene ID" value="OGLUM11G16440"/>
</dbReference>
<protein>
    <recommendedName>
        <fullName evidence="4">Leucine-rich repeat-containing N-terminal plant-type domain-containing protein</fullName>
    </recommendedName>
</protein>
<dbReference type="InterPro" id="IPR032675">
    <property type="entry name" value="LRR_dom_sf"/>
</dbReference>
<keyword evidence="1" id="KW-1133">Transmembrane helix</keyword>
<sequence>MVRCLRFRDCEMRSLEGNMNCLSSLNKLDIHFCPNISSLPDLPSSLQHLSIWGYLSPSSSLVSALRCLLQLTRYLKLIWQFSSLLWPVLSALLGSLLSPIAA</sequence>
<reference evidence="2" key="2">
    <citation type="submission" date="2018-05" db="EMBL/GenBank/DDBJ databases">
        <title>OgluRS3 (Oryza glumaepatula Reference Sequence Version 3).</title>
        <authorList>
            <person name="Zhang J."/>
            <person name="Kudrna D."/>
            <person name="Lee S."/>
            <person name="Talag J."/>
            <person name="Welchert J."/>
            <person name="Wing R.A."/>
        </authorList>
    </citation>
    <scope>NUCLEOTIDE SEQUENCE [LARGE SCALE GENOMIC DNA]</scope>
</reference>
<dbReference type="HOGENOM" id="CLU_2281811_0_0_1"/>
<keyword evidence="1" id="KW-0812">Transmembrane</keyword>
<feature type="transmembrane region" description="Helical" evidence="1">
    <location>
        <begin position="81"/>
        <end position="101"/>
    </location>
</feature>
<evidence type="ECO:0000313" key="2">
    <source>
        <dbReference type="EnsemblPlants" id="OGLUM11G16440.3"/>
    </source>
</evidence>
<accession>A0A0E0BK85</accession>
<reference evidence="2" key="1">
    <citation type="submission" date="2015-04" db="UniProtKB">
        <authorList>
            <consortium name="EnsemblPlants"/>
        </authorList>
    </citation>
    <scope>IDENTIFICATION</scope>
</reference>
<name>A0A0E0BK85_9ORYZ</name>